<dbReference type="Pfam" id="PF00561">
    <property type="entry name" value="Abhydrolase_1"/>
    <property type="match status" value="1"/>
</dbReference>
<feature type="transmembrane region" description="Helical" evidence="9">
    <location>
        <begin position="107"/>
        <end position="131"/>
    </location>
</feature>
<proteinExistence type="inferred from homology"/>
<dbReference type="InterPro" id="IPR029058">
    <property type="entry name" value="AB_hydrolase_fold"/>
</dbReference>
<evidence type="ECO:0000259" key="11">
    <source>
        <dbReference type="PROSITE" id="PS50929"/>
    </source>
</evidence>
<dbReference type="InterPro" id="IPR011527">
    <property type="entry name" value="ABC1_TM_dom"/>
</dbReference>
<comment type="similarity">
    <text evidence="7">Belongs to the ABC transporter superfamily. ABCB family. Heavy Metal importer (TC 3.A.1.210) subfamily.</text>
</comment>
<dbReference type="GO" id="GO:0005524">
    <property type="term" value="F:ATP binding"/>
    <property type="evidence" value="ECO:0007669"/>
    <property type="project" value="UniProtKB-KW"/>
</dbReference>
<name>A0A9P8A705_MORAP</name>
<dbReference type="InterPro" id="IPR003439">
    <property type="entry name" value="ABC_transporter-like_ATP-bd"/>
</dbReference>
<comment type="subcellular location">
    <subcellularLocation>
        <location evidence="1">Membrane</location>
        <topology evidence="1">Multi-pass membrane protein</topology>
    </subcellularLocation>
</comment>
<dbReference type="Gene3D" id="3.40.50.300">
    <property type="entry name" value="P-loop containing nucleotide triphosphate hydrolases"/>
    <property type="match status" value="2"/>
</dbReference>
<feature type="domain" description="ABC transmembrane type-1" evidence="11">
    <location>
        <begin position="223"/>
        <end position="520"/>
    </location>
</feature>
<feature type="compositionally biased region" description="Acidic residues" evidence="8">
    <location>
        <begin position="720"/>
        <end position="740"/>
    </location>
</feature>
<feature type="transmembrane region" description="Helical" evidence="9">
    <location>
        <begin position="41"/>
        <end position="61"/>
    </location>
</feature>
<dbReference type="CDD" id="cd18581">
    <property type="entry name" value="ABC_6TM_ABCB6"/>
    <property type="match status" value="1"/>
</dbReference>
<evidence type="ECO:0000256" key="4">
    <source>
        <dbReference type="ARBA" id="ARBA00022840"/>
    </source>
</evidence>
<dbReference type="PROSITE" id="PS00211">
    <property type="entry name" value="ABC_TRANSPORTER_1"/>
    <property type="match status" value="1"/>
</dbReference>
<dbReference type="PANTHER" id="PTHR24221">
    <property type="entry name" value="ATP-BINDING CASSETTE SUB-FAMILY B"/>
    <property type="match status" value="1"/>
</dbReference>
<feature type="transmembrane region" description="Helical" evidence="9">
    <location>
        <begin position="344"/>
        <end position="370"/>
    </location>
</feature>
<dbReference type="InterPro" id="IPR036640">
    <property type="entry name" value="ABC1_TM_sf"/>
</dbReference>
<feature type="domain" description="ABC transporter" evidence="10">
    <location>
        <begin position="554"/>
        <end position="878"/>
    </location>
</feature>
<dbReference type="InterPro" id="IPR027417">
    <property type="entry name" value="P-loop_NTPase"/>
</dbReference>
<evidence type="ECO:0000256" key="9">
    <source>
        <dbReference type="SAM" id="Phobius"/>
    </source>
</evidence>
<evidence type="ECO:0000313" key="12">
    <source>
        <dbReference type="EMBL" id="KAG9324785.1"/>
    </source>
</evidence>
<keyword evidence="4" id="KW-0067">ATP-binding</keyword>
<keyword evidence="2 9" id="KW-0812">Transmembrane</keyword>
<feature type="compositionally biased region" description="Acidic residues" evidence="8">
    <location>
        <begin position="829"/>
        <end position="839"/>
    </location>
</feature>
<evidence type="ECO:0000259" key="10">
    <source>
        <dbReference type="PROSITE" id="PS50893"/>
    </source>
</evidence>
<dbReference type="PROSITE" id="PS50893">
    <property type="entry name" value="ABC_TRANSPORTER_2"/>
    <property type="match status" value="1"/>
</dbReference>
<evidence type="ECO:0000256" key="5">
    <source>
        <dbReference type="ARBA" id="ARBA00022989"/>
    </source>
</evidence>
<dbReference type="InterPro" id="IPR017871">
    <property type="entry name" value="ABC_transporter-like_CS"/>
</dbReference>
<evidence type="ECO:0000256" key="7">
    <source>
        <dbReference type="ARBA" id="ARBA00024363"/>
    </source>
</evidence>
<dbReference type="Gene3D" id="1.20.1560.10">
    <property type="entry name" value="ABC transporter type 1, transmembrane domain"/>
    <property type="match status" value="1"/>
</dbReference>
<keyword evidence="6 9" id="KW-0472">Membrane</keyword>
<dbReference type="SUPFAM" id="SSF52540">
    <property type="entry name" value="P-loop containing nucleoside triphosphate hydrolases"/>
    <property type="match status" value="1"/>
</dbReference>
<feature type="transmembrane region" description="Helical" evidence="9">
    <location>
        <begin position="73"/>
        <end position="92"/>
    </location>
</feature>
<dbReference type="Pfam" id="PF00005">
    <property type="entry name" value="ABC_tran"/>
    <property type="match status" value="1"/>
</dbReference>
<dbReference type="Pfam" id="PF00664">
    <property type="entry name" value="ABC_membrane"/>
    <property type="match status" value="1"/>
</dbReference>
<feature type="transmembrane region" description="Helical" evidence="9">
    <location>
        <begin position="376"/>
        <end position="396"/>
    </location>
</feature>
<evidence type="ECO:0000313" key="13">
    <source>
        <dbReference type="Proteomes" id="UP000717515"/>
    </source>
</evidence>
<dbReference type="GO" id="GO:0016887">
    <property type="term" value="F:ATP hydrolysis activity"/>
    <property type="evidence" value="ECO:0007669"/>
    <property type="project" value="InterPro"/>
</dbReference>
<comment type="caution">
    <text evidence="12">The sequence shown here is derived from an EMBL/GenBank/DDBJ whole genome shotgun (WGS) entry which is preliminary data.</text>
</comment>
<dbReference type="SUPFAM" id="SSF53474">
    <property type="entry name" value="alpha/beta-Hydrolases"/>
    <property type="match status" value="1"/>
</dbReference>
<accession>A0A9P8A705</accession>
<dbReference type="SUPFAM" id="SSF90123">
    <property type="entry name" value="ABC transporter transmembrane region"/>
    <property type="match status" value="1"/>
</dbReference>
<feature type="transmembrane region" description="Helical" evidence="9">
    <location>
        <begin position="495"/>
        <end position="518"/>
    </location>
</feature>
<dbReference type="Proteomes" id="UP000717515">
    <property type="component" value="Unassembled WGS sequence"/>
</dbReference>
<gene>
    <name evidence="12" type="ORF">KVV02_004658</name>
</gene>
<dbReference type="InterPro" id="IPR039421">
    <property type="entry name" value="Type_1_exporter"/>
</dbReference>
<dbReference type="PROSITE" id="PS50929">
    <property type="entry name" value="ABC_TM1F"/>
    <property type="match status" value="1"/>
</dbReference>
<dbReference type="PANTHER" id="PTHR24221:SF654">
    <property type="entry name" value="ATP-BINDING CASSETTE SUB-FAMILY B MEMBER 6"/>
    <property type="match status" value="1"/>
</dbReference>
<dbReference type="InterPro" id="IPR003593">
    <property type="entry name" value="AAA+_ATPase"/>
</dbReference>
<sequence length="1367" mass="152474">MLLIVIALGLLISISNLVTMVILLIQQRNGHPLFNSEDLRWILISSICSCIAWAGHTWMAFRQRKLLRFLNSIRLFWVCSLIVSTISFALWIRGDTPAGADTWSGPVLVVARVTVVAHFAQSIGLALLAIIQELQLRSQERSQHWNEGRIPSSHPSHATLVQNEAGSRNGSKGKKKSAAGVHSSSTLKDYQRPTTFREFYDHCKHLRPYIWPSNSRKLQIHIILCLGLLVVGRIVNALVPWQVANVVKALKHVAEGTGEGTDENGNRRFIWKEIVVFIAFRALQSSIGFVDTLQGVLWIPVGQFNTRELAVKMFEHLLNLSLRFHLNRKTGEMLRVQDRGVSSIVTLLSSLLFNILPCLVDIAVACIILTRAFDIYFGIIVFITMMCYIYATILMTDWRTRYRRESNALDNAVEARAVDSLLNYETIKLFATEEFEVGKYTDAIHAYQKADRKSQYTLGILNTTLNFVIQGGLALGCLLCAKRVSQGEMDESGFVMYYTYILQLYGPLTLFGTSYRSLQKNFIDMEKMLDLFKEPVEIQDKPEAKSLVMTGGEVVFENVSFGYNPMYPNLKSVSFKIPQGKKLALVGPSGGGKSTILRLLFRFYDPTQGRILIDGQDIKAVTQSSLRRRIGIVPQDTALFNETIGYNIGYGKIGQDHAQIFDPSRCSLFRRRTSSNASSDHGDDVQRVLLSGKPAKPGTRGRKHRISSPSSSQGTAGATEGDEDADGEGEGADYDDDEDWEDDGRIQAAAEAARIHEIISRFPEGYATRVGERGMRLSGGEKQRVAIARTILKNPPILLLDEATSALLREDRTPAVSSHSSQKDSSKGEEEESEDDDSSDNNNIQPGRIRIRRASNGRYPNYQSGIGHGGSRRVMSFSLPAYGTGLGGSGTMDMETVSQFLLGNHPTWDFLKLTPAGTQLLTSHQDKPLILPLLVLLPVLLVSLFRQYTASPVVLHHGKNSAAINVHDPETGKTTKEDLMHYIKRKCPSLSDPSRGAVFKPTLWLANGHLQTALAAYVNFEHTYRVEYERELLKTPDGGTVSIDWAPSMAIMPPDDTPTLVLLHGLTGGSFESYIRALVENITKVHGYRCVVFNARACANTELTSAQLYCGNWTEDLRMVVKHIRKTLPEAKLMSIGFSLGSNILMNYMGEEGDQCEFLGAVSVGNPFDLMGACLSLERRFLGIHVYSPAMGGNLKRIFMKHAHWFKDSDIVDVAAVERGVTMRDFDDRVTRKVFKYRTVHEYYRMASSSQRILDIKRPFLCLNALDDPISVAELLPMDEIRENPYGLLATTAQGGHLGWFQGFWRQDRWCTQPLAEYIVAMFEADLRPVSQSPSLKPEVESHMVRDLHAARGQEGATTKPSRAVAA</sequence>
<dbReference type="EMBL" id="JAIFTL010000056">
    <property type="protein sequence ID" value="KAG9324785.1"/>
    <property type="molecule type" value="Genomic_DNA"/>
</dbReference>
<dbReference type="Gene3D" id="3.40.50.1820">
    <property type="entry name" value="alpha/beta hydrolase"/>
    <property type="match status" value="1"/>
</dbReference>
<reference evidence="12" key="1">
    <citation type="submission" date="2021-07" db="EMBL/GenBank/DDBJ databases">
        <title>Draft genome of Mortierella alpina, strain LL118, isolated from an aspen leaf litter sample.</title>
        <authorList>
            <person name="Yang S."/>
            <person name="Vinatzer B.A."/>
        </authorList>
    </citation>
    <scope>NUCLEOTIDE SEQUENCE</scope>
    <source>
        <strain evidence="12">LL118</strain>
    </source>
</reference>
<evidence type="ECO:0000256" key="2">
    <source>
        <dbReference type="ARBA" id="ARBA00022692"/>
    </source>
</evidence>
<evidence type="ECO:0000256" key="8">
    <source>
        <dbReference type="SAM" id="MobiDB-lite"/>
    </source>
</evidence>
<evidence type="ECO:0000256" key="3">
    <source>
        <dbReference type="ARBA" id="ARBA00022741"/>
    </source>
</evidence>
<keyword evidence="5 9" id="KW-1133">Transmembrane helix</keyword>
<evidence type="ECO:0000256" key="6">
    <source>
        <dbReference type="ARBA" id="ARBA00023136"/>
    </source>
</evidence>
<dbReference type="InterPro" id="IPR000073">
    <property type="entry name" value="AB_hydrolase_1"/>
</dbReference>
<feature type="region of interest" description="Disordered" evidence="8">
    <location>
        <begin position="672"/>
        <end position="740"/>
    </location>
</feature>
<dbReference type="SMART" id="SM00382">
    <property type="entry name" value="AAA"/>
    <property type="match status" value="1"/>
</dbReference>
<keyword evidence="3" id="KW-0547">Nucleotide-binding</keyword>
<dbReference type="GO" id="GO:0140359">
    <property type="term" value="F:ABC-type transporter activity"/>
    <property type="evidence" value="ECO:0007669"/>
    <property type="project" value="InterPro"/>
</dbReference>
<feature type="region of interest" description="Disordered" evidence="8">
    <location>
        <begin position="810"/>
        <end position="855"/>
    </location>
</feature>
<feature type="region of interest" description="Disordered" evidence="8">
    <location>
        <begin position="164"/>
        <end position="186"/>
    </location>
</feature>
<evidence type="ECO:0000256" key="1">
    <source>
        <dbReference type="ARBA" id="ARBA00004141"/>
    </source>
</evidence>
<protein>
    <submittedName>
        <fullName evidence="12">Uncharacterized protein</fullName>
    </submittedName>
</protein>
<organism evidence="12 13">
    <name type="scientific">Mortierella alpina</name>
    <name type="common">Oleaginous fungus</name>
    <name type="synonym">Mortierella renispora</name>
    <dbReference type="NCBI Taxonomy" id="64518"/>
    <lineage>
        <taxon>Eukaryota</taxon>
        <taxon>Fungi</taxon>
        <taxon>Fungi incertae sedis</taxon>
        <taxon>Mucoromycota</taxon>
        <taxon>Mortierellomycotina</taxon>
        <taxon>Mortierellomycetes</taxon>
        <taxon>Mortierellales</taxon>
        <taxon>Mortierellaceae</taxon>
        <taxon>Mortierella</taxon>
    </lineage>
</organism>
<dbReference type="GO" id="GO:0005774">
    <property type="term" value="C:vacuolar membrane"/>
    <property type="evidence" value="ECO:0007669"/>
    <property type="project" value="TreeGrafter"/>
</dbReference>